<proteinExistence type="predicted"/>
<dbReference type="InterPro" id="IPR011990">
    <property type="entry name" value="TPR-like_helical_dom_sf"/>
</dbReference>
<gene>
    <name evidence="2" type="ORF">S01H4_16465</name>
</gene>
<dbReference type="AlphaFoldDB" id="X0YGN2"/>
<dbReference type="SUPFAM" id="SSF48452">
    <property type="entry name" value="TPR-like"/>
    <property type="match status" value="1"/>
</dbReference>
<keyword evidence="1" id="KW-0812">Transmembrane</keyword>
<keyword evidence="1" id="KW-0472">Membrane</keyword>
<dbReference type="EMBL" id="BART01007223">
    <property type="protein sequence ID" value="GAG55045.1"/>
    <property type="molecule type" value="Genomic_DNA"/>
</dbReference>
<reference evidence="2" key="1">
    <citation type="journal article" date="2014" name="Front. Microbiol.">
        <title>High frequency of phylogenetically diverse reductive dehalogenase-homologous genes in deep subseafloor sedimentary metagenomes.</title>
        <authorList>
            <person name="Kawai M."/>
            <person name="Futagami T."/>
            <person name="Toyoda A."/>
            <person name="Takaki Y."/>
            <person name="Nishi S."/>
            <person name="Hori S."/>
            <person name="Arai W."/>
            <person name="Tsubouchi T."/>
            <person name="Morono Y."/>
            <person name="Uchiyama I."/>
            <person name="Ito T."/>
            <person name="Fujiyama A."/>
            <person name="Inagaki F."/>
            <person name="Takami H."/>
        </authorList>
    </citation>
    <scope>NUCLEOTIDE SEQUENCE</scope>
    <source>
        <strain evidence="2">Expedition CK06-06</strain>
    </source>
</reference>
<evidence type="ECO:0000256" key="1">
    <source>
        <dbReference type="SAM" id="Phobius"/>
    </source>
</evidence>
<accession>X0YGN2</accession>
<organism evidence="2">
    <name type="scientific">marine sediment metagenome</name>
    <dbReference type="NCBI Taxonomy" id="412755"/>
    <lineage>
        <taxon>unclassified sequences</taxon>
        <taxon>metagenomes</taxon>
        <taxon>ecological metagenomes</taxon>
    </lineage>
</organism>
<dbReference type="Gene3D" id="1.25.40.10">
    <property type="entry name" value="Tetratricopeptide repeat domain"/>
    <property type="match status" value="1"/>
</dbReference>
<feature type="transmembrane region" description="Helical" evidence="1">
    <location>
        <begin position="26"/>
        <end position="43"/>
    </location>
</feature>
<sequence>MTPEGLKREHEVDRSRSITPQTGKKLNNLIITVMALGLAYFAYDKFVVSTGDDVTLAKSAAKLENEQNISEETPLKADPSIAVLPFVNMSADPEQEFFSDGISEEILNALAKVKQLKVAGRTSSFAFKGKNQDLRLIGDMLGVQHILEGSVRKSGMKIRITAQLIQVEDGFHMWSETYDRELNDVFAIQDEISAAILIQLKAHLIGVDAEAIALSDRTNSEVYELYLLARQQLYGRTTAAMQIAAGQLDKAIAIDPAYAPARALRGIATLLLSDWSYGDIPHLEAESQARVFLEKALQLDPGLAEAWAGMGLYHQQRPGESSQSIEALQKALAINPNLMDASKVASSLRSIKLRPRTCAHGEPSSASRWYWPV</sequence>
<keyword evidence="1" id="KW-1133">Transmembrane helix</keyword>
<evidence type="ECO:0000313" key="2">
    <source>
        <dbReference type="EMBL" id="GAG55045.1"/>
    </source>
</evidence>
<dbReference type="Gene3D" id="3.40.50.10070">
    <property type="entry name" value="TolB, N-terminal domain"/>
    <property type="match status" value="1"/>
</dbReference>
<protein>
    <submittedName>
        <fullName evidence="2">Uncharacterized protein</fullName>
    </submittedName>
</protein>
<comment type="caution">
    <text evidence="2">The sequence shown here is derived from an EMBL/GenBank/DDBJ whole genome shotgun (WGS) entry which is preliminary data.</text>
</comment>
<name>X0YGN2_9ZZZZ</name>